<dbReference type="InterPro" id="IPR003812">
    <property type="entry name" value="Fido"/>
</dbReference>
<dbReference type="Pfam" id="PF02661">
    <property type="entry name" value="Fic"/>
    <property type="match status" value="1"/>
</dbReference>
<dbReference type="Gene3D" id="1.10.3290.10">
    <property type="entry name" value="Fido-like domain"/>
    <property type="match status" value="1"/>
</dbReference>
<sequence length="49" mass="5492">MFENIHPFTDGNGRTGRQILNLMLMAAGYRPVAIKHDAGRSYGKSLEAW</sequence>
<comment type="caution">
    <text evidence="4">The sequence shown here is derived from an EMBL/GenBank/DDBJ whole genome shotgun (WGS) entry which is preliminary data.</text>
</comment>
<dbReference type="EMBL" id="AVQD01000012">
    <property type="protein sequence ID" value="KOA39986.1"/>
    <property type="molecule type" value="Genomic_DNA"/>
</dbReference>
<dbReference type="AlphaFoldDB" id="A0A0L7AXM0"/>
<feature type="active site" evidence="1">
    <location>
        <position position="6"/>
    </location>
</feature>
<dbReference type="InterPro" id="IPR040198">
    <property type="entry name" value="Fido_containing"/>
</dbReference>
<accession>A0A0L7AXM0</accession>
<dbReference type="PATRIC" id="fig|1365965.3.peg.1567"/>
<evidence type="ECO:0000313" key="5">
    <source>
        <dbReference type="Proteomes" id="UP000037193"/>
    </source>
</evidence>
<reference evidence="4 5" key="1">
    <citation type="journal article" date="2015" name="Int J Genomics">
        <title>Comparative Genomics Revealed Genetic Diversity and Species/Strain-Level Differences in Carbohydrate Metabolism of Three Probiotic Bifidobacterial Species.</title>
        <authorList>
            <person name="Odamaki T."/>
            <person name="Horigome A."/>
            <person name="Sugahara H."/>
            <person name="Hashikura N."/>
            <person name="Minami J."/>
            <person name="Xiao J.Z."/>
            <person name="Abe F."/>
        </authorList>
    </citation>
    <scope>NUCLEOTIDE SEQUENCE [LARGE SCALE GENOMIC DNA]</scope>
    <source>
        <strain evidence="4 5">MCC 1128</strain>
    </source>
</reference>
<keyword evidence="2" id="KW-0547">Nucleotide-binding</keyword>
<proteinExistence type="predicted"/>
<name>A0A0L7AXM0_BIFBR</name>
<dbReference type="SUPFAM" id="SSF140931">
    <property type="entry name" value="Fic-like"/>
    <property type="match status" value="1"/>
</dbReference>
<keyword evidence="2" id="KW-0067">ATP-binding</keyword>
<evidence type="ECO:0000256" key="2">
    <source>
        <dbReference type="PIRSR" id="PIRSR640198-2"/>
    </source>
</evidence>
<feature type="binding site" evidence="2">
    <location>
        <begin position="10"/>
        <end position="17"/>
    </location>
    <ligand>
        <name>ATP</name>
        <dbReference type="ChEBI" id="CHEBI:30616"/>
    </ligand>
</feature>
<dbReference type="Proteomes" id="UP000037193">
    <property type="component" value="Unassembled WGS sequence"/>
</dbReference>
<dbReference type="PROSITE" id="PS51459">
    <property type="entry name" value="FIDO"/>
    <property type="match status" value="1"/>
</dbReference>
<dbReference type="PANTHER" id="PTHR13504">
    <property type="entry name" value="FIDO DOMAIN-CONTAINING PROTEIN DDB_G0283145"/>
    <property type="match status" value="1"/>
</dbReference>
<organism evidence="4 5">
    <name type="scientific">Bifidobacterium breve MCC 1128</name>
    <dbReference type="NCBI Taxonomy" id="1365965"/>
    <lineage>
        <taxon>Bacteria</taxon>
        <taxon>Bacillati</taxon>
        <taxon>Actinomycetota</taxon>
        <taxon>Actinomycetes</taxon>
        <taxon>Bifidobacteriales</taxon>
        <taxon>Bifidobacteriaceae</taxon>
        <taxon>Bifidobacterium</taxon>
    </lineage>
</organism>
<dbReference type="GO" id="GO:0005524">
    <property type="term" value="F:ATP binding"/>
    <property type="evidence" value="ECO:0007669"/>
    <property type="project" value="UniProtKB-KW"/>
</dbReference>
<gene>
    <name evidence="4" type="ORF">BBM1128_07805</name>
</gene>
<evidence type="ECO:0000259" key="3">
    <source>
        <dbReference type="PROSITE" id="PS51459"/>
    </source>
</evidence>
<evidence type="ECO:0000256" key="1">
    <source>
        <dbReference type="PIRSR" id="PIRSR640198-1"/>
    </source>
</evidence>
<evidence type="ECO:0000313" key="4">
    <source>
        <dbReference type="EMBL" id="KOA39986.1"/>
    </source>
</evidence>
<dbReference type="PANTHER" id="PTHR13504:SF38">
    <property type="entry name" value="FIDO DOMAIN-CONTAINING PROTEIN"/>
    <property type="match status" value="1"/>
</dbReference>
<feature type="domain" description="Fido" evidence="3">
    <location>
        <begin position="1"/>
        <end position="49"/>
    </location>
</feature>
<dbReference type="InterPro" id="IPR036597">
    <property type="entry name" value="Fido-like_dom_sf"/>
</dbReference>
<protein>
    <recommendedName>
        <fullName evidence="3">Fido domain-containing protein</fullName>
    </recommendedName>
</protein>